<name>A0A7U0GBV2_9CAUD</name>
<dbReference type="Proteomes" id="UP000596381">
    <property type="component" value="Segment"/>
</dbReference>
<evidence type="ECO:0000313" key="1">
    <source>
        <dbReference type="EMBL" id="QQV92342.1"/>
    </source>
</evidence>
<organism evidence="1 2">
    <name type="scientific">Klebsiella phage vB_KpM_FBKp24</name>
    <dbReference type="NCBI Taxonomy" id="2801834"/>
    <lineage>
        <taxon>Viruses</taxon>
        <taxon>Duplodnaviria</taxon>
        <taxon>Heunggongvirae</taxon>
        <taxon>Uroviricota</taxon>
        <taxon>Caudoviricetes</taxon>
        <taxon>Chimalliviridae</taxon>
        <taxon>Maaswegvirus</taxon>
        <taxon>Maaswegvirus Kp24</taxon>
    </lineage>
</organism>
<reference evidence="1 2" key="1">
    <citation type="submission" date="2020-12" db="EMBL/GenBank/DDBJ databases">
        <title>Genomic characterization of four novel bacteriophages infecting Klebsiella pneumoniae.</title>
        <authorList>
            <person name="Estrada Bonilla B."/>
            <person name="Costa A.R."/>
            <person name="van Rossum T."/>
            <person name="Hagedoorn S."/>
            <person name="Wallinga H."/>
            <person name="Xiao M."/>
            <person name="Song W."/>
            <person name="Haas P.-J."/>
            <person name="Nobrega F.L."/>
            <person name="Brouns S.J.J."/>
        </authorList>
    </citation>
    <scope>NUCLEOTIDE SEQUENCE [LARGE SCALE GENOMIC DNA]</scope>
</reference>
<proteinExistence type="predicted"/>
<evidence type="ECO:0000313" key="2">
    <source>
        <dbReference type="Proteomes" id="UP000596381"/>
    </source>
</evidence>
<dbReference type="EMBL" id="MW394391">
    <property type="protein sequence ID" value="QQV92342.1"/>
    <property type="molecule type" value="Genomic_DNA"/>
</dbReference>
<gene>
    <name evidence="1" type="ORF">vBKpMFBKp24_147</name>
</gene>
<sequence>MAKSIWKRGVKMTRKEKKALRKQMPHPNKGRALYQWKVENAALSRKIYASGNDELINSIFGEG</sequence>
<keyword evidence="2" id="KW-1185">Reference proteome</keyword>
<accession>A0A7U0GBV2</accession>
<protein>
    <submittedName>
        <fullName evidence="1">Uncharacterized protein</fullName>
    </submittedName>
</protein>